<dbReference type="InterPro" id="IPR044068">
    <property type="entry name" value="CB"/>
</dbReference>
<evidence type="ECO:0000256" key="3">
    <source>
        <dbReference type="ARBA" id="ARBA00022618"/>
    </source>
</evidence>
<dbReference type="PANTHER" id="PTHR30349">
    <property type="entry name" value="PHAGE INTEGRASE-RELATED"/>
    <property type="match status" value="1"/>
</dbReference>
<evidence type="ECO:0000259" key="11">
    <source>
        <dbReference type="PROSITE" id="PS51900"/>
    </source>
</evidence>
<protein>
    <recommendedName>
        <fullName evidence="14">Site-specific recombinase XerD</fullName>
    </recommendedName>
</protein>
<evidence type="ECO:0000256" key="2">
    <source>
        <dbReference type="ARBA" id="ARBA00022490"/>
    </source>
</evidence>
<evidence type="ECO:0000256" key="8">
    <source>
        <dbReference type="ARBA" id="ARBA00023306"/>
    </source>
</evidence>
<dbReference type="SUPFAM" id="SSF56349">
    <property type="entry name" value="DNA breaking-rejoining enzymes"/>
    <property type="match status" value="1"/>
</dbReference>
<dbReference type="PROSITE" id="PS51898">
    <property type="entry name" value="TYR_RECOMBINASE"/>
    <property type="match status" value="1"/>
</dbReference>
<evidence type="ECO:0000259" key="10">
    <source>
        <dbReference type="PROSITE" id="PS51898"/>
    </source>
</evidence>
<evidence type="ECO:0000313" key="13">
    <source>
        <dbReference type="Proteomes" id="UP001500390"/>
    </source>
</evidence>
<keyword evidence="4" id="KW-0159">Chromosome partition</keyword>
<dbReference type="PANTHER" id="PTHR30349:SF77">
    <property type="entry name" value="TYROSINE RECOMBINASE XERC"/>
    <property type="match status" value="1"/>
</dbReference>
<evidence type="ECO:0000256" key="5">
    <source>
        <dbReference type="ARBA" id="ARBA00022908"/>
    </source>
</evidence>
<accession>A0ABP8JHH0</accession>
<reference evidence="13" key="1">
    <citation type="journal article" date="2019" name="Int. J. Syst. Evol. Microbiol.">
        <title>The Global Catalogue of Microorganisms (GCM) 10K type strain sequencing project: providing services to taxonomists for standard genome sequencing and annotation.</title>
        <authorList>
            <consortium name="The Broad Institute Genomics Platform"/>
            <consortium name="The Broad Institute Genome Sequencing Center for Infectious Disease"/>
            <person name="Wu L."/>
            <person name="Ma J."/>
        </authorList>
    </citation>
    <scope>NUCLEOTIDE SEQUENCE [LARGE SCALE GENOMIC DNA]</scope>
    <source>
        <strain evidence="13">JCM 17738</strain>
    </source>
</reference>
<evidence type="ECO:0000256" key="1">
    <source>
        <dbReference type="ARBA" id="ARBA00004496"/>
    </source>
</evidence>
<evidence type="ECO:0000256" key="4">
    <source>
        <dbReference type="ARBA" id="ARBA00022829"/>
    </source>
</evidence>
<gene>
    <name evidence="12" type="ORF">GCM10023153_08190</name>
</gene>
<keyword evidence="13" id="KW-1185">Reference proteome</keyword>
<evidence type="ECO:0000313" key="12">
    <source>
        <dbReference type="EMBL" id="GAA4390807.1"/>
    </source>
</evidence>
<evidence type="ECO:0000256" key="6">
    <source>
        <dbReference type="ARBA" id="ARBA00023125"/>
    </source>
</evidence>
<dbReference type="EMBL" id="BAABFX010000015">
    <property type="protein sequence ID" value="GAA4390807.1"/>
    <property type="molecule type" value="Genomic_DNA"/>
</dbReference>
<dbReference type="InterPro" id="IPR013762">
    <property type="entry name" value="Integrase-like_cat_sf"/>
</dbReference>
<dbReference type="InterPro" id="IPR050090">
    <property type="entry name" value="Tyrosine_recombinase_XerCD"/>
</dbReference>
<keyword evidence="8" id="KW-0131">Cell cycle</keyword>
<evidence type="ECO:0008006" key="14">
    <source>
        <dbReference type="Google" id="ProtNLM"/>
    </source>
</evidence>
<dbReference type="InterPro" id="IPR002104">
    <property type="entry name" value="Integrase_catalytic"/>
</dbReference>
<proteinExistence type="predicted"/>
<comment type="subcellular location">
    <subcellularLocation>
        <location evidence="1">Cytoplasm</location>
    </subcellularLocation>
</comment>
<sequence>MTNVVAGRFPGVAPSVDPERIVFDAMQEGWAAQQRSRQLKASTIEGRLAVVRRFAEYTNQYPWQWTATEFEAFVTSLVGARPTTIRGYQAALRIFLEYVTSADYEWVSRCKDEFGSAPTQVVTEWNSYHHTTPYEGDPGRRPLTYDEVQALFDAADGLVESIRCRGRKGAIAAQRDAIVLKVVYAFGLRRRELWGLDLADLHGNPKVPEYGKAGCLFVRWGKSSRGGPPKRRSVLLVPEMDWVVASVRQWIDELRPMFGPTGHPALFLSERAGRLSLRSINRAFNDAREEAGLPGELDLHSLRHSYVTHLIEFDYPERFVQDQVGHQYASTTAVYAGVSDDYRHRLLQRVIDRDRHRWEITHDPQDGL</sequence>
<keyword evidence="5" id="KW-0229">DNA integration</keyword>
<keyword evidence="3" id="KW-0132">Cell division</keyword>
<dbReference type="RefSeq" id="WP_226963962.1">
    <property type="nucleotide sequence ID" value="NZ_BAABFX010000015.1"/>
</dbReference>
<evidence type="ECO:0000256" key="7">
    <source>
        <dbReference type="ARBA" id="ARBA00023172"/>
    </source>
</evidence>
<feature type="domain" description="Tyr recombinase" evidence="10">
    <location>
        <begin position="138"/>
        <end position="348"/>
    </location>
</feature>
<keyword evidence="2" id="KW-0963">Cytoplasm</keyword>
<keyword evidence="6 9" id="KW-0238">DNA-binding</keyword>
<organism evidence="12 13">
    <name type="scientific">Ornithinibacter aureus</name>
    <dbReference type="NCBI Taxonomy" id="622664"/>
    <lineage>
        <taxon>Bacteria</taxon>
        <taxon>Bacillati</taxon>
        <taxon>Actinomycetota</taxon>
        <taxon>Actinomycetes</taxon>
        <taxon>Micrococcales</taxon>
        <taxon>Intrasporangiaceae</taxon>
        <taxon>Ornithinibacter</taxon>
    </lineage>
</organism>
<dbReference type="InterPro" id="IPR011010">
    <property type="entry name" value="DNA_brk_join_enz"/>
</dbReference>
<keyword evidence="7" id="KW-0233">DNA recombination</keyword>
<dbReference type="PROSITE" id="PS51900">
    <property type="entry name" value="CB"/>
    <property type="match status" value="1"/>
</dbReference>
<dbReference type="Proteomes" id="UP001500390">
    <property type="component" value="Unassembled WGS sequence"/>
</dbReference>
<feature type="domain" description="Core-binding (CB)" evidence="11">
    <location>
        <begin position="21"/>
        <end position="100"/>
    </location>
</feature>
<dbReference type="Pfam" id="PF00589">
    <property type="entry name" value="Phage_integrase"/>
    <property type="match status" value="1"/>
</dbReference>
<comment type="caution">
    <text evidence="12">The sequence shown here is derived from an EMBL/GenBank/DDBJ whole genome shotgun (WGS) entry which is preliminary data.</text>
</comment>
<name>A0ABP8JHH0_9MICO</name>
<evidence type="ECO:0000256" key="9">
    <source>
        <dbReference type="PROSITE-ProRule" id="PRU01248"/>
    </source>
</evidence>
<dbReference type="Gene3D" id="1.10.443.10">
    <property type="entry name" value="Intergrase catalytic core"/>
    <property type="match status" value="1"/>
</dbReference>